<reference evidence="2" key="2">
    <citation type="submission" date="2023-07" db="EMBL/GenBank/DDBJ databases">
        <authorList>
            <person name="Sun H."/>
        </authorList>
    </citation>
    <scope>NUCLEOTIDE SEQUENCE</scope>
    <source>
        <strain evidence="2">05753</strain>
    </source>
</reference>
<proteinExistence type="predicted"/>
<dbReference type="EMBL" id="JAUKWQ010000001">
    <property type="protein sequence ID" value="MDO1581247.1"/>
    <property type="molecule type" value="Genomic_DNA"/>
</dbReference>
<comment type="caution">
    <text evidence="2">The sequence shown here is derived from an EMBL/GenBank/DDBJ whole genome shotgun (WGS) entry which is preliminary data.</text>
</comment>
<dbReference type="RefSeq" id="WP_302075367.1">
    <property type="nucleotide sequence ID" value="NZ_JAUKWQ010000001.1"/>
</dbReference>
<accession>A0ABT8SS63</accession>
<keyword evidence="1" id="KW-0732">Signal</keyword>
<evidence type="ECO:0000313" key="3">
    <source>
        <dbReference type="Proteomes" id="UP001169006"/>
    </source>
</evidence>
<reference evidence="2" key="1">
    <citation type="journal article" date="2015" name="Int. J. Syst. Evol. Microbiol.">
        <title>Rhizobium oryzicola sp. nov., potential plant-growth-promoting endophytic bacteria isolated from rice roots.</title>
        <authorList>
            <person name="Zhang X.X."/>
            <person name="Gao J.S."/>
            <person name="Cao Y.H."/>
            <person name="Sheirdil R.A."/>
            <person name="Wang X.C."/>
            <person name="Zhang L."/>
        </authorList>
    </citation>
    <scope>NUCLEOTIDE SEQUENCE</scope>
    <source>
        <strain evidence="2">05753</strain>
    </source>
</reference>
<sequence>MKKVLLAAVSLLIGASAAIADGKVITSRTINNNDYKPRQRFICVVPPQDSDNRSRPYTCRAPEGRVGGTCRCDGVVGSGRLDLAG</sequence>
<evidence type="ECO:0000256" key="1">
    <source>
        <dbReference type="SAM" id="SignalP"/>
    </source>
</evidence>
<organism evidence="2 3">
    <name type="scientific">Rhizobium oryzicola</name>
    <dbReference type="NCBI Taxonomy" id="1232668"/>
    <lineage>
        <taxon>Bacteria</taxon>
        <taxon>Pseudomonadati</taxon>
        <taxon>Pseudomonadota</taxon>
        <taxon>Alphaproteobacteria</taxon>
        <taxon>Hyphomicrobiales</taxon>
        <taxon>Rhizobiaceae</taxon>
        <taxon>Rhizobium/Agrobacterium group</taxon>
        <taxon>Rhizobium</taxon>
    </lineage>
</organism>
<dbReference type="Proteomes" id="UP001169006">
    <property type="component" value="Unassembled WGS sequence"/>
</dbReference>
<protein>
    <submittedName>
        <fullName evidence="2">Uncharacterized protein</fullName>
    </submittedName>
</protein>
<gene>
    <name evidence="2" type="ORF">Q2T52_03980</name>
</gene>
<keyword evidence="3" id="KW-1185">Reference proteome</keyword>
<name>A0ABT8SS63_9HYPH</name>
<feature type="chain" id="PRO_5045919195" evidence="1">
    <location>
        <begin position="21"/>
        <end position="85"/>
    </location>
</feature>
<feature type="signal peptide" evidence="1">
    <location>
        <begin position="1"/>
        <end position="20"/>
    </location>
</feature>
<evidence type="ECO:0000313" key="2">
    <source>
        <dbReference type="EMBL" id="MDO1581247.1"/>
    </source>
</evidence>